<keyword evidence="2" id="KW-0472">Membrane</keyword>
<sequence length="586" mass="64581">MASTCISPPIGPYPSKELKNSPKSALPHYTASRQSLVSVMAVFLYLAKLMKEKILNLPQGEPLLRDIKKSVGNDYQKMEAFAVILCKSTTTDELKSAVMKEYRGNDELIEVHYNNGGKSSTGYDRITIVIDEDTNEAILRDARRLSSAVFEDLLKDVKLNVIREGSSFTITCSFPLILSEQLITAHDDIDKILEGNQVKRLTNGYCINDTMESDEQQFPLSSASIGLLKQQMESGTLMEEAESLKEVLDTKIKMMNSIAESAEYDELKETKDILEEQLASFQLSDQVPQYEVQDYFTRLNETLPLMATAVNKLVSDTKGLVDEATSGLEEIREHSEVKEVSQVKESYRSLSKTTEAVHSYLDKVNGLYRLLNEQTPDVIEDIESGRLKSTEQLAVEIERILQDSTRHYEILDACCKEFTTNCNSAQQELTRLKEEQESRKKAAAIAAGATAAAGLPASILIGAFTFGIGAAVGAAVTASAAAAAATGLAVATVLVASIGKTVESYCKIDGSLGNLQFKLIQDMVKEVHPTINEKVKRMTDTECTDLAMKMRSTLEQSKRLYSETSSGVKVAEEIKRAFADKVSNVF</sequence>
<keyword evidence="1" id="KW-0175">Coiled coil</keyword>
<dbReference type="AlphaFoldDB" id="A0A1X7TV98"/>
<dbReference type="Proteomes" id="UP000007879">
    <property type="component" value="Unassembled WGS sequence"/>
</dbReference>
<dbReference type="EnsemblMetazoa" id="XM_003389692.2">
    <property type="protein sequence ID" value="XP_003389740.1"/>
    <property type="gene ID" value="LOC100632970"/>
</dbReference>
<dbReference type="EnsemblMetazoa" id="Aqu2.1.19011_001">
    <property type="protein sequence ID" value="Aqu2.1.19011_001"/>
    <property type="gene ID" value="Aqu2.1.19011"/>
</dbReference>
<dbReference type="KEGG" id="aqu:100632970"/>
<feature type="coiled-coil region" evidence="1">
    <location>
        <begin position="415"/>
        <end position="442"/>
    </location>
</feature>
<dbReference type="InParanoid" id="A0A1X7TV98"/>
<name>A0A1X7TV98_AMPQE</name>
<evidence type="ECO:0000256" key="2">
    <source>
        <dbReference type="SAM" id="Phobius"/>
    </source>
</evidence>
<reference evidence="4" key="1">
    <citation type="journal article" date="2010" name="Nature">
        <title>The Amphimedon queenslandica genome and the evolution of animal complexity.</title>
        <authorList>
            <person name="Srivastava M."/>
            <person name="Simakov O."/>
            <person name="Chapman J."/>
            <person name="Fahey B."/>
            <person name="Gauthier M.E."/>
            <person name="Mitros T."/>
            <person name="Richards G.S."/>
            <person name="Conaco C."/>
            <person name="Dacre M."/>
            <person name="Hellsten U."/>
            <person name="Larroux C."/>
            <person name="Putnam N.H."/>
            <person name="Stanke M."/>
            <person name="Adamska M."/>
            <person name="Darling A."/>
            <person name="Degnan S.M."/>
            <person name="Oakley T.H."/>
            <person name="Plachetzki D.C."/>
            <person name="Zhai Y."/>
            <person name="Adamski M."/>
            <person name="Calcino A."/>
            <person name="Cummins S.F."/>
            <person name="Goodstein D.M."/>
            <person name="Harris C."/>
            <person name="Jackson D.J."/>
            <person name="Leys S.P."/>
            <person name="Shu S."/>
            <person name="Woodcroft B.J."/>
            <person name="Vervoort M."/>
            <person name="Kosik K.S."/>
            <person name="Manning G."/>
            <person name="Degnan B.M."/>
            <person name="Rokhsar D.S."/>
        </authorList>
    </citation>
    <scope>NUCLEOTIDE SEQUENCE [LARGE SCALE GENOMIC DNA]</scope>
</reference>
<feature type="coiled-coil region" evidence="1">
    <location>
        <begin position="257"/>
        <end position="284"/>
    </location>
</feature>
<reference evidence="3" key="2">
    <citation type="submission" date="2017-05" db="UniProtKB">
        <authorList>
            <consortium name="EnsemblMetazoa"/>
        </authorList>
    </citation>
    <scope>IDENTIFICATION</scope>
</reference>
<evidence type="ECO:0000313" key="3">
    <source>
        <dbReference type="EnsemblMetazoa" id="Aqu2.1.19011_001"/>
    </source>
</evidence>
<organism evidence="3">
    <name type="scientific">Amphimedon queenslandica</name>
    <name type="common">Sponge</name>
    <dbReference type="NCBI Taxonomy" id="400682"/>
    <lineage>
        <taxon>Eukaryota</taxon>
        <taxon>Metazoa</taxon>
        <taxon>Porifera</taxon>
        <taxon>Demospongiae</taxon>
        <taxon>Heteroscleromorpha</taxon>
        <taxon>Haplosclerida</taxon>
        <taxon>Niphatidae</taxon>
        <taxon>Amphimedon</taxon>
    </lineage>
</organism>
<feature type="transmembrane region" description="Helical" evidence="2">
    <location>
        <begin position="474"/>
        <end position="498"/>
    </location>
</feature>
<gene>
    <name evidence="3" type="primary">100632970</name>
</gene>
<evidence type="ECO:0000313" key="4">
    <source>
        <dbReference type="Proteomes" id="UP000007879"/>
    </source>
</evidence>
<protein>
    <submittedName>
        <fullName evidence="3">Uncharacterized protein</fullName>
    </submittedName>
</protein>
<keyword evidence="2" id="KW-1133">Transmembrane helix</keyword>
<accession>A0A1X7TV98</accession>
<keyword evidence="2" id="KW-0812">Transmembrane</keyword>
<evidence type="ECO:0000256" key="1">
    <source>
        <dbReference type="SAM" id="Coils"/>
    </source>
</evidence>
<proteinExistence type="predicted"/>
<feature type="transmembrane region" description="Helical" evidence="2">
    <location>
        <begin position="442"/>
        <end position="468"/>
    </location>
</feature>
<keyword evidence="4" id="KW-1185">Reference proteome</keyword>